<dbReference type="Gene3D" id="1.20.1250.20">
    <property type="entry name" value="MFS general substrate transporter like domains"/>
    <property type="match status" value="1"/>
</dbReference>
<feature type="transmembrane region" description="Helical" evidence="7">
    <location>
        <begin position="153"/>
        <end position="173"/>
    </location>
</feature>
<feature type="transmembrane region" description="Helical" evidence="7">
    <location>
        <begin position="398"/>
        <end position="419"/>
    </location>
</feature>
<organism evidence="9 10">
    <name type="scientific">Setomelanomma holmii</name>
    <dbReference type="NCBI Taxonomy" id="210430"/>
    <lineage>
        <taxon>Eukaryota</taxon>
        <taxon>Fungi</taxon>
        <taxon>Dikarya</taxon>
        <taxon>Ascomycota</taxon>
        <taxon>Pezizomycotina</taxon>
        <taxon>Dothideomycetes</taxon>
        <taxon>Pleosporomycetidae</taxon>
        <taxon>Pleosporales</taxon>
        <taxon>Pleosporineae</taxon>
        <taxon>Phaeosphaeriaceae</taxon>
        <taxon>Setomelanomma</taxon>
    </lineage>
</organism>
<evidence type="ECO:0000256" key="3">
    <source>
        <dbReference type="ARBA" id="ARBA00022692"/>
    </source>
</evidence>
<name>A0A9P4LSM6_9PLEO</name>
<evidence type="ECO:0000256" key="7">
    <source>
        <dbReference type="SAM" id="Phobius"/>
    </source>
</evidence>
<evidence type="ECO:0000256" key="6">
    <source>
        <dbReference type="SAM" id="MobiDB-lite"/>
    </source>
</evidence>
<feature type="transmembrane region" description="Helical" evidence="7">
    <location>
        <begin position="193"/>
        <end position="215"/>
    </location>
</feature>
<feature type="transmembrane region" description="Helical" evidence="7">
    <location>
        <begin position="498"/>
        <end position="516"/>
    </location>
</feature>
<dbReference type="InterPro" id="IPR036259">
    <property type="entry name" value="MFS_trans_sf"/>
</dbReference>
<dbReference type="GO" id="GO:0016020">
    <property type="term" value="C:membrane"/>
    <property type="evidence" value="ECO:0007669"/>
    <property type="project" value="UniProtKB-SubCell"/>
</dbReference>
<keyword evidence="4 7" id="KW-1133">Transmembrane helix</keyword>
<sequence length="559" mass="61198">MARYGRGSAMSRDNTPFPTRQMAVLALCRICEPIAFMSIFPYAYYMIQDFGFQKESEISMRVGMVTSAFAFAECISGIFWGRLSDRIGRKKVLLGGLFGTGLSMILFGFASSLPMALIARALGGLLNGNIGVLQTTVAELITVEKHQPRAYSIMPFIWCLGTIVGGCLGGVLARPALAWPDVFRETIFETYPYLLPNLFCTAVVLFGLTVGILFLEETHEDRKYDRDCGREAGRWIMRKLWRRDADADFSDKDASLDEMNPMLDDNDASAPAYQSTSSSPTLCSTRTSISEPPSFDLNKEAQSAPNVREAFSKQVCLNIVCVGILAFHTISLEQLLPLLMSKNPPQEGTTHLPFHFTGGFGWSTQTNGAFLATQGVLQMFAQIIVFPWLNKKLGSLRTFWITLCLYPLLYVLAPYLALLPKSLRIPGLMILLVGKVTFQSLSYPSLNIILANSSPSKRVLGTLNGAAASSASVCRGFGPTLSGLMDGIGETKGMSGLAWWTIAGVAFLGWVPGFVLREGRKQPAFFLDDEEALLDSESSDAESVLTLTPDDTVETVLSK</sequence>
<dbReference type="CDD" id="cd17330">
    <property type="entry name" value="MFS_SLC46_TetA_like"/>
    <property type="match status" value="1"/>
</dbReference>
<protein>
    <submittedName>
        <fullName evidence="9">MFS general substrate transporter</fullName>
    </submittedName>
</protein>
<keyword evidence="2" id="KW-0813">Transport</keyword>
<dbReference type="InterPro" id="IPR020846">
    <property type="entry name" value="MFS_dom"/>
</dbReference>
<dbReference type="OrthoDB" id="10262656at2759"/>
<dbReference type="EMBL" id="ML978154">
    <property type="protein sequence ID" value="KAF2036588.1"/>
    <property type="molecule type" value="Genomic_DNA"/>
</dbReference>
<feature type="transmembrane region" description="Helical" evidence="7">
    <location>
        <begin position="21"/>
        <end position="46"/>
    </location>
</feature>
<keyword evidence="5 7" id="KW-0472">Membrane</keyword>
<evidence type="ECO:0000256" key="1">
    <source>
        <dbReference type="ARBA" id="ARBA00004141"/>
    </source>
</evidence>
<dbReference type="GO" id="GO:0022857">
    <property type="term" value="F:transmembrane transporter activity"/>
    <property type="evidence" value="ECO:0007669"/>
    <property type="project" value="InterPro"/>
</dbReference>
<dbReference type="AlphaFoldDB" id="A0A9P4LSM6"/>
<feature type="transmembrane region" description="Helical" evidence="7">
    <location>
        <begin position="315"/>
        <end position="336"/>
    </location>
</feature>
<keyword evidence="10" id="KW-1185">Reference proteome</keyword>
<feature type="transmembrane region" description="Helical" evidence="7">
    <location>
        <begin position="117"/>
        <end position="141"/>
    </location>
</feature>
<dbReference type="Pfam" id="PF07690">
    <property type="entry name" value="MFS_1"/>
    <property type="match status" value="1"/>
</dbReference>
<keyword evidence="3 7" id="KW-0812">Transmembrane</keyword>
<proteinExistence type="predicted"/>
<dbReference type="PROSITE" id="PS50850">
    <property type="entry name" value="MFS"/>
    <property type="match status" value="1"/>
</dbReference>
<feature type="domain" description="Major facilitator superfamily (MFS) profile" evidence="8">
    <location>
        <begin position="21"/>
        <end position="521"/>
    </location>
</feature>
<reference evidence="9" key="1">
    <citation type="journal article" date="2020" name="Stud. Mycol.">
        <title>101 Dothideomycetes genomes: a test case for predicting lifestyles and emergence of pathogens.</title>
        <authorList>
            <person name="Haridas S."/>
            <person name="Albert R."/>
            <person name="Binder M."/>
            <person name="Bloem J."/>
            <person name="Labutti K."/>
            <person name="Salamov A."/>
            <person name="Andreopoulos B."/>
            <person name="Baker S."/>
            <person name="Barry K."/>
            <person name="Bills G."/>
            <person name="Bluhm B."/>
            <person name="Cannon C."/>
            <person name="Castanera R."/>
            <person name="Culley D."/>
            <person name="Daum C."/>
            <person name="Ezra D."/>
            <person name="Gonzalez J."/>
            <person name="Henrissat B."/>
            <person name="Kuo A."/>
            <person name="Liang C."/>
            <person name="Lipzen A."/>
            <person name="Lutzoni F."/>
            <person name="Magnuson J."/>
            <person name="Mondo S."/>
            <person name="Nolan M."/>
            <person name="Ohm R."/>
            <person name="Pangilinan J."/>
            <person name="Park H.-J."/>
            <person name="Ramirez L."/>
            <person name="Alfaro M."/>
            <person name="Sun H."/>
            <person name="Tritt A."/>
            <person name="Yoshinaga Y."/>
            <person name="Zwiers L.-H."/>
            <person name="Turgeon B."/>
            <person name="Goodwin S."/>
            <person name="Spatafora J."/>
            <person name="Crous P."/>
            <person name="Grigoriev I."/>
        </authorList>
    </citation>
    <scope>NUCLEOTIDE SEQUENCE</scope>
    <source>
        <strain evidence="9">CBS 110217</strain>
    </source>
</reference>
<evidence type="ECO:0000313" key="10">
    <source>
        <dbReference type="Proteomes" id="UP000799777"/>
    </source>
</evidence>
<feature type="region of interest" description="Disordered" evidence="6">
    <location>
        <begin position="265"/>
        <end position="289"/>
    </location>
</feature>
<accession>A0A9P4LSM6</accession>
<dbReference type="PANTHER" id="PTHR23504:SF15">
    <property type="entry name" value="MAJOR FACILITATOR SUPERFAMILY (MFS) PROFILE DOMAIN-CONTAINING PROTEIN"/>
    <property type="match status" value="1"/>
</dbReference>
<feature type="transmembrane region" description="Helical" evidence="7">
    <location>
        <begin position="58"/>
        <end position="80"/>
    </location>
</feature>
<feature type="compositionally biased region" description="Polar residues" evidence="6">
    <location>
        <begin position="272"/>
        <end position="289"/>
    </location>
</feature>
<dbReference type="SUPFAM" id="SSF103473">
    <property type="entry name" value="MFS general substrate transporter"/>
    <property type="match status" value="1"/>
</dbReference>
<evidence type="ECO:0000259" key="8">
    <source>
        <dbReference type="PROSITE" id="PS50850"/>
    </source>
</evidence>
<comment type="subcellular location">
    <subcellularLocation>
        <location evidence="1">Membrane</location>
        <topology evidence="1">Multi-pass membrane protein</topology>
    </subcellularLocation>
</comment>
<gene>
    <name evidence="9" type="ORF">EK21DRAFT_95842</name>
</gene>
<evidence type="ECO:0000256" key="4">
    <source>
        <dbReference type="ARBA" id="ARBA00022989"/>
    </source>
</evidence>
<evidence type="ECO:0000313" key="9">
    <source>
        <dbReference type="EMBL" id="KAF2036588.1"/>
    </source>
</evidence>
<comment type="caution">
    <text evidence="9">The sequence shown here is derived from an EMBL/GenBank/DDBJ whole genome shotgun (WGS) entry which is preliminary data.</text>
</comment>
<dbReference type="InterPro" id="IPR011701">
    <property type="entry name" value="MFS"/>
</dbReference>
<evidence type="ECO:0000256" key="2">
    <source>
        <dbReference type="ARBA" id="ARBA00022448"/>
    </source>
</evidence>
<feature type="transmembrane region" description="Helical" evidence="7">
    <location>
        <begin position="92"/>
        <end position="111"/>
    </location>
</feature>
<dbReference type="PANTHER" id="PTHR23504">
    <property type="entry name" value="MAJOR FACILITATOR SUPERFAMILY DOMAIN-CONTAINING PROTEIN 10"/>
    <property type="match status" value="1"/>
</dbReference>
<dbReference type="Proteomes" id="UP000799777">
    <property type="component" value="Unassembled WGS sequence"/>
</dbReference>
<feature type="transmembrane region" description="Helical" evidence="7">
    <location>
        <begin position="369"/>
        <end position="389"/>
    </location>
</feature>
<evidence type="ECO:0000256" key="5">
    <source>
        <dbReference type="ARBA" id="ARBA00023136"/>
    </source>
</evidence>